<dbReference type="GO" id="GO:0004222">
    <property type="term" value="F:metalloendopeptidase activity"/>
    <property type="evidence" value="ECO:0007669"/>
    <property type="project" value="InterPro"/>
</dbReference>
<feature type="domain" description="Peptidase M48" evidence="8">
    <location>
        <begin position="69"/>
        <end position="254"/>
    </location>
</feature>
<reference evidence="9" key="1">
    <citation type="submission" date="2017-08" db="EMBL/GenBank/DDBJ databases">
        <authorList>
            <person name="Imhoff J.F."/>
            <person name="Rahn T."/>
            <person name="Kuenzel S."/>
            <person name="Neulinger S.C."/>
        </authorList>
    </citation>
    <scope>NUCLEOTIDE SEQUENCE</scope>
    <source>
        <strain evidence="9">DSM 9154</strain>
    </source>
</reference>
<gene>
    <name evidence="9" type="ORF">CKO21_03555</name>
</gene>
<dbReference type="RefSeq" id="WP_037255728.1">
    <property type="nucleotide sequence ID" value="NZ_NRRE01000013.1"/>
</dbReference>
<name>A0A934QG13_9PROT</name>
<dbReference type="PANTHER" id="PTHR22726">
    <property type="entry name" value="METALLOENDOPEPTIDASE OMA1"/>
    <property type="match status" value="1"/>
</dbReference>
<keyword evidence="7" id="KW-0732">Signal</keyword>
<accession>A0A934QG13</accession>
<keyword evidence="5 6" id="KW-0482">Metalloprotease</keyword>
<organism evidence="9 10">
    <name type="scientific">Rhodovibrio salinarum</name>
    <dbReference type="NCBI Taxonomy" id="1087"/>
    <lineage>
        <taxon>Bacteria</taxon>
        <taxon>Pseudomonadati</taxon>
        <taxon>Pseudomonadota</taxon>
        <taxon>Alphaproteobacteria</taxon>
        <taxon>Rhodospirillales</taxon>
        <taxon>Rhodovibrionaceae</taxon>
        <taxon>Rhodovibrio</taxon>
    </lineage>
</organism>
<keyword evidence="2" id="KW-0479">Metal-binding</keyword>
<dbReference type="InterPro" id="IPR051156">
    <property type="entry name" value="Mito/Outer_Membr_Metalloprot"/>
</dbReference>
<evidence type="ECO:0000256" key="7">
    <source>
        <dbReference type="SAM" id="SignalP"/>
    </source>
</evidence>
<dbReference type="GO" id="GO:0016020">
    <property type="term" value="C:membrane"/>
    <property type="evidence" value="ECO:0007669"/>
    <property type="project" value="TreeGrafter"/>
</dbReference>
<dbReference type="GO" id="GO:0046872">
    <property type="term" value="F:metal ion binding"/>
    <property type="evidence" value="ECO:0007669"/>
    <property type="project" value="UniProtKB-KW"/>
</dbReference>
<feature type="signal peptide" evidence="7">
    <location>
        <begin position="1"/>
        <end position="27"/>
    </location>
</feature>
<dbReference type="Pfam" id="PF01435">
    <property type="entry name" value="Peptidase_M48"/>
    <property type="match status" value="1"/>
</dbReference>
<dbReference type="Gene3D" id="3.30.2010.10">
    <property type="entry name" value="Metalloproteases ('zincins'), catalytic domain"/>
    <property type="match status" value="1"/>
</dbReference>
<feature type="chain" id="PRO_5037543196" description="Peptidase M48 domain-containing protein" evidence="7">
    <location>
        <begin position="28"/>
        <end position="269"/>
    </location>
</feature>
<dbReference type="PROSITE" id="PS51257">
    <property type="entry name" value="PROKAR_LIPOPROTEIN"/>
    <property type="match status" value="1"/>
</dbReference>
<evidence type="ECO:0000256" key="5">
    <source>
        <dbReference type="ARBA" id="ARBA00023049"/>
    </source>
</evidence>
<dbReference type="InterPro" id="IPR001915">
    <property type="entry name" value="Peptidase_M48"/>
</dbReference>
<keyword evidence="3 6" id="KW-0378">Hydrolase</keyword>
<evidence type="ECO:0000256" key="3">
    <source>
        <dbReference type="ARBA" id="ARBA00022801"/>
    </source>
</evidence>
<sequence>MTTAFRRPFARALAAPLLAALMLAGCAEGGLDLGDAPGALVSEQEVTQMSLQTWQRIKQDEQPVQDEAMQQRIDQIAQRITKAADVAGGEPWEVVVFKSDQVNAFALPGRRIGIYAGLVELADSDAEIAGVVAHEVGHVLKDHSRERLGAAKVSQVSVQALNAALQAGNVSYANQIAGLLGAGAQYGVVLPYGRTQELEADRFGLMTMAKAGYDPRAAIDFWTKMGEQSEGKAPPEFTSTHPSNERRLKQLREMLPEAMEVYRRKEGGT</sequence>
<protein>
    <recommendedName>
        <fullName evidence="8">Peptidase M48 domain-containing protein</fullName>
    </recommendedName>
</protein>
<evidence type="ECO:0000256" key="2">
    <source>
        <dbReference type="ARBA" id="ARBA00022723"/>
    </source>
</evidence>
<comment type="cofactor">
    <cofactor evidence="6">
        <name>Zn(2+)</name>
        <dbReference type="ChEBI" id="CHEBI:29105"/>
    </cofactor>
    <text evidence="6">Binds 1 zinc ion per subunit.</text>
</comment>
<keyword evidence="1 6" id="KW-0645">Protease</keyword>
<dbReference type="CDD" id="cd07331">
    <property type="entry name" value="M48C_Oma1_like"/>
    <property type="match status" value="1"/>
</dbReference>
<dbReference type="Proteomes" id="UP000778970">
    <property type="component" value="Unassembled WGS sequence"/>
</dbReference>
<dbReference type="EMBL" id="NRRE01000013">
    <property type="protein sequence ID" value="MBK1696316.1"/>
    <property type="molecule type" value="Genomic_DNA"/>
</dbReference>
<evidence type="ECO:0000313" key="10">
    <source>
        <dbReference type="Proteomes" id="UP000778970"/>
    </source>
</evidence>
<comment type="similarity">
    <text evidence="6">Belongs to the peptidase M48 family.</text>
</comment>
<evidence type="ECO:0000256" key="1">
    <source>
        <dbReference type="ARBA" id="ARBA00022670"/>
    </source>
</evidence>
<comment type="caution">
    <text evidence="9">The sequence shown here is derived from an EMBL/GenBank/DDBJ whole genome shotgun (WGS) entry which is preliminary data.</text>
</comment>
<dbReference type="AlphaFoldDB" id="A0A934QG13"/>
<evidence type="ECO:0000259" key="8">
    <source>
        <dbReference type="Pfam" id="PF01435"/>
    </source>
</evidence>
<evidence type="ECO:0000313" key="9">
    <source>
        <dbReference type="EMBL" id="MBK1696316.1"/>
    </source>
</evidence>
<dbReference type="GO" id="GO:0051603">
    <property type="term" value="P:proteolysis involved in protein catabolic process"/>
    <property type="evidence" value="ECO:0007669"/>
    <property type="project" value="TreeGrafter"/>
</dbReference>
<evidence type="ECO:0000256" key="4">
    <source>
        <dbReference type="ARBA" id="ARBA00022833"/>
    </source>
</evidence>
<evidence type="ECO:0000256" key="6">
    <source>
        <dbReference type="RuleBase" id="RU003983"/>
    </source>
</evidence>
<keyword evidence="10" id="KW-1185">Reference proteome</keyword>
<proteinExistence type="inferred from homology"/>
<reference evidence="9" key="2">
    <citation type="journal article" date="2020" name="Microorganisms">
        <title>Osmotic Adaptation and Compatible Solute Biosynthesis of Phototrophic Bacteria as Revealed from Genome Analyses.</title>
        <authorList>
            <person name="Imhoff J.F."/>
            <person name="Rahn T."/>
            <person name="Kunzel S."/>
            <person name="Keller A."/>
            <person name="Neulinger S.C."/>
        </authorList>
    </citation>
    <scope>NUCLEOTIDE SEQUENCE</scope>
    <source>
        <strain evidence="9">DSM 9154</strain>
    </source>
</reference>
<dbReference type="PANTHER" id="PTHR22726:SF24">
    <property type="entry name" value="M48 FAMILY METALLOPEPTIDASE"/>
    <property type="match status" value="1"/>
</dbReference>
<keyword evidence="4 6" id="KW-0862">Zinc</keyword>